<feature type="transmembrane region" description="Helical" evidence="1">
    <location>
        <begin position="153"/>
        <end position="186"/>
    </location>
</feature>
<evidence type="ECO:0000256" key="1">
    <source>
        <dbReference type="SAM" id="Phobius"/>
    </source>
</evidence>
<feature type="transmembrane region" description="Helical" evidence="1">
    <location>
        <begin position="198"/>
        <end position="219"/>
    </location>
</feature>
<protein>
    <submittedName>
        <fullName evidence="2">DUF554 domain-containing protein</fullName>
    </submittedName>
</protein>
<feature type="transmembrane region" description="Helical" evidence="1">
    <location>
        <begin position="110"/>
        <end position="133"/>
    </location>
</feature>
<comment type="caution">
    <text evidence="2">The sequence shown here is derived from an EMBL/GenBank/DDBJ whole genome shotgun (WGS) entry which is preliminary data.</text>
</comment>
<dbReference type="EMBL" id="JBHZOL010000085">
    <property type="protein sequence ID" value="MFE4107296.1"/>
    <property type="molecule type" value="Genomic_DNA"/>
</dbReference>
<dbReference type="InterPro" id="IPR007563">
    <property type="entry name" value="DUF554"/>
</dbReference>
<evidence type="ECO:0000313" key="3">
    <source>
        <dbReference type="Proteomes" id="UP001600165"/>
    </source>
</evidence>
<gene>
    <name evidence="2" type="ORF">ACFVKH_13460</name>
</gene>
<accession>A0ABW6IGI0</accession>
<name>A0ABW6IGI0_9CYAN</name>
<feature type="transmembrane region" description="Helical" evidence="1">
    <location>
        <begin position="12"/>
        <end position="28"/>
    </location>
</feature>
<dbReference type="RefSeq" id="WP_377965872.1">
    <property type="nucleotide sequence ID" value="NZ_JBHZOL010000085.1"/>
</dbReference>
<feature type="transmembrane region" description="Helical" evidence="1">
    <location>
        <begin position="70"/>
        <end position="89"/>
    </location>
</feature>
<keyword evidence="1" id="KW-0472">Membrane</keyword>
<reference evidence="2 3" key="1">
    <citation type="submission" date="2024-10" db="EMBL/GenBank/DDBJ databases">
        <authorList>
            <person name="Ratan Roy A."/>
            <person name="Morales Sandoval P.H."/>
            <person name="De Los Santos Villalobos S."/>
            <person name="Chakraborty S."/>
            <person name="Mukherjee J."/>
        </authorList>
    </citation>
    <scope>NUCLEOTIDE SEQUENCE [LARGE SCALE GENOMIC DNA]</scope>
    <source>
        <strain evidence="2 3">S1</strain>
    </source>
</reference>
<keyword evidence="3" id="KW-1185">Reference proteome</keyword>
<proteinExistence type="predicted"/>
<dbReference type="Pfam" id="PF04474">
    <property type="entry name" value="DUF554"/>
    <property type="match status" value="1"/>
</dbReference>
<dbReference type="PANTHER" id="PTHR36111:SF2">
    <property type="entry name" value="INNER MEMBRANE PROTEIN"/>
    <property type="match status" value="1"/>
</dbReference>
<feature type="transmembrane region" description="Helical" evidence="1">
    <location>
        <begin position="40"/>
        <end position="58"/>
    </location>
</feature>
<evidence type="ECO:0000313" key="2">
    <source>
        <dbReference type="EMBL" id="MFE4107296.1"/>
    </source>
</evidence>
<dbReference type="Proteomes" id="UP001600165">
    <property type="component" value="Unassembled WGS sequence"/>
</dbReference>
<organism evidence="2 3">
    <name type="scientific">Almyronema epifaneia S1</name>
    <dbReference type="NCBI Taxonomy" id="2991925"/>
    <lineage>
        <taxon>Bacteria</taxon>
        <taxon>Bacillati</taxon>
        <taxon>Cyanobacteriota</taxon>
        <taxon>Cyanophyceae</taxon>
        <taxon>Nodosilineales</taxon>
        <taxon>Nodosilineaceae</taxon>
        <taxon>Almyronema</taxon>
        <taxon>Almyronema epifaneia</taxon>
    </lineage>
</organism>
<keyword evidence="1" id="KW-1133">Transmembrane helix</keyword>
<sequence>MLNFFAKTSGTWINVATVLIGTGLGLLLRDRLPRSMQAIITQAVGLLTLFIGVSMAGSMAEAEAGPVDGIILGLLALVGGGLLGEWWAIEAKLEAIGDRLKRQFRGGGKFTEGFVAASLLFCVGPLTLIGSLNNGLSGDDTLLTLKAAMDGLAAIALTGSYGLGVGFSALVILVFQGGVSLLAGILSQQIGDPASDPGILLATGVGGIMILGLGLNLLQVGKIRVASFLPALILAPMLYAIAAGLVNGG</sequence>
<dbReference type="PANTHER" id="PTHR36111">
    <property type="entry name" value="INNER MEMBRANE PROTEIN-RELATED"/>
    <property type="match status" value="1"/>
</dbReference>
<keyword evidence="1" id="KW-0812">Transmembrane</keyword>
<feature type="transmembrane region" description="Helical" evidence="1">
    <location>
        <begin position="225"/>
        <end position="246"/>
    </location>
</feature>